<keyword evidence="3" id="KW-1133">Transmembrane helix</keyword>
<evidence type="ECO:0000256" key="1">
    <source>
        <dbReference type="SAM" id="Coils"/>
    </source>
</evidence>
<keyword evidence="3" id="KW-0472">Membrane</keyword>
<feature type="compositionally biased region" description="Basic residues" evidence="2">
    <location>
        <begin position="1"/>
        <end position="16"/>
    </location>
</feature>
<evidence type="ECO:0000256" key="3">
    <source>
        <dbReference type="SAM" id="Phobius"/>
    </source>
</evidence>
<evidence type="ECO:0000256" key="2">
    <source>
        <dbReference type="SAM" id="MobiDB-lite"/>
    </source>
</evidence>
<name>A0A6A4NWW0_LUPAL</name>
<gene>
    <name evidence="4" type="ORF">Lalb_Chr18g0045421</name>
</gene>
<proteinExistence type="predicted"/>
<accession>A0A6A4NWW0</accession>
<comment type="caution">
    <text evidence="4">The sequence shown here is derived from an EMBL/GenBank/DDBJ whole genome shotgun (WGS) entry which is preliminary data.</text>
</comment>
<evidence type="ECO:0000313" key="5">
    <source>
        <dbReference type="Proteomes" id="UP000447434"/>
    </source>
</evidence>
<feature type="region of interest" description="Disordered" evidence="2">
    <location>
        <begin position="1"/>
        <end position="41"/>
    </location>
</feature>
<dbReference type="Proteomes" id="UP000447434">
    <property type="component" value="Chromosome 18"/>
</dbReference>
<reference evidence="5" key="1">
    <citation type="journal article" date="2020" name="Nat. Commun.">
        <title>Genome sequence of the cluster root forming white lupin.</title>
        <authorList>
            <person name="Hufnagel B."/>
            <person name="Marques A."/>
            <person name="Soriano A."/>
            <person name="Marques L."/>
            <person name="Divol F."/>
            <person name="Doumas P."/>
            <person name="Sallet E."/>
            <person name="Mancinotti D."/>
            <person name="Carrere S."/>
            <person name="Marande W."/>
            <person name="Arribat S."/>
            <person name="Keller J."/>
            <person name="Huneau C."/>
            <person name="Blein T."/>
            <person name="Aime D."/>
            <person name="Laguerre M."/>
            <person name="Taylor J."/>
            <person name="Schubert V."/>
            <person name="Nelson M."/>
            <person name="Geu-Flores F."/>
            <person name="Crespi M."/>
            <person name="Gallardo-Guerrero K."/>
            <person name="Delaux P.-M."/>
            <person name="Salse J."/>
            <person name="Berges H."/>
            <person name="Guyot R."/>
            <person name="Gouzy J."/>
            <person name="Peret B."/>
        </authorList>
    </citation>
    <scope>NUCLEOTIDE SEQUENCE [LARGE SCALE GENOMIC DNA]</scope>
    <source>
        <strain evidence="5">cv. Amiga</strain>
    </source>
</reference>
<sequence>MAKKKMSNNSKQHHHQQQQQRHEENVSQPQPPTSSENNTKLETLKNLNSLLLKETTQRRQQVESLESNLFNIVDDNVVSELQKSITFAFIKSRVEEIASVFSSDQNDIQHVVSELGFEIDELKFRLSEEKVREGEIREEKVLEELRKVRSEKEELMEEGLRKEKVIEEVMSERDSAVSKWRELKNEVVEAENRENKVLDELRKVRVEGEKLGLERERVIVEVREERDSAVRESRKLKEKLIEEGGRKERVIDEVTVERNAALSDSRELKEKILEAENSNRKLLDELQKVKLEGDKLIEEGSRKDRLIGEVTVERDLAVRDSRELKETLLEAENSKTKLLEELQKVRLEWEKLAEEGHRKERVIGEVTMERDSAVRDSRELKEKLLEAENSNKRLLEELQNVRLDGEKLIEEGHRKERVIGEVTVERDSAVRSLRESMVVIEKLKEEMDLVMREKDEISKVNDSQKVKISSMDLELANVNEALNDVRKEEKLMRGKILELEVKVGIYVKKEEELMLQIRDLVKQKEEIEGNVEMLKEGRDCVEKVLADMKQQSEVLQKSVHEAHKMKSLWTMVSSGASILAAAFAAAYVTKGH</sequence>
<keyword evidence="1" id="KW-0175">Coiled coil</keyword>
<dbReference type="OrthoDB" id="689590at2759"/>
<feature type="transmembrane region" description="Helical" evidence="3">
    <location>
        <begin position="568"/>
        <end position="588"/>
    </location>
</feature>
<keyword evidence="5" id="KW-1185">Reference proteome</keyword>
<organism evidence="4 5">
    <name type="scientific">Lupinus albus</name>
    <name type="common">White lupine</name>
    <name type="synonym">Lupinus termis</name>
    <dbReference type="NCBI Taxonomy" id="3870"/>
    <lineage>
        <taxon>Eukaryota</taxon>
        <taxon>Viridiplantae</taxon>
        <taxon>Streptophyta</taxon>
        <taxon>Embryophyta</taxon>
        <taxon>Tracheophyta</taxon>
        <taxon>Spermatophyta</taxon>
        <taxon>Magnoliopsida</taxon>
        <taxon>eudicotyledons</taxon>
        <taxon>Gunneridae</taxon>
        <taxon>Pentapetalae</taxon>
        <taxon>rosids</taxon>
        <taxon>fabids</taxon>
        <taxon>Fabales</taxon>
        <taxon>Fabaceae</taxon>
        <taxon>Papilionoideae</taxon>
        <taxon>50 kb inversion clade</taxon>
        <taxon>genistoids sensu lato</taxon>
        <taxon>core genistoids</taxon>
        <taxon>Genisteae</taxon>
        <taxon>Lupinus</taxon>
    </lineage>
</organism>
<dbReference type="AlphaFoldDB" id="A0A6A4NWW0"/>
<evidence type="ECO:0000313" key="4">
    <source>
        <dbReference type="EMBL" id="KAE9593660.1"/>
    </source>
</evidence>
<protein>
    <submittedName>
        <fullName evidence="4">Uncharacterized protein</fullName>
    </submittedName>
</protein>
<feature type="coiled-coil region" evidence="1">
    <location>
        <begin position="138"/>
        <end position="537"/>
    </location>
</feature>
<dbReference type="EMBL" id="WOCE01000018">
    <property type="protein sequence ID" value="KAE9593660.1"/>
    <property type="molecule type" value="Genomic_DNA"/>
</dbReference>
<keyword evidence="3" id="KW-0812">Transmembrane</keyword>